<feature type="compositionally biased region" description="Basic and acidic residues" evidence="1">
    <location>
        <begin position="14"/>
        <end position="24"/>
    </location>
</feature>
<sequence>MRRGMARGPVGHLPCDDVEHRYADESEPGWYSGRRYAADPETSGSHSLADNPYDTGVRNRAVPEQRDREAPSIPIRGPEYPPVRPASATPAAPASPSLQVPVPAPAPTPSPAPAAAPASAPAAPPPPIAEPTALVPPVAARPADGVYRTRRPISSVVLTAVAVVLLLPALRLLLSVTFASDPDARGIVPAALLTLGLALSAVGLFAAGGGAPSRDAWLRAPLAYLPAGLILLLAAGLAVA</sequence>
<feature type="compositionally biased region" description="Low complexity" evidence="1">
    <location>
        <begin position="85"/>
        <end position="97"/>
    </location>
</feature>
<dbReference type="KEGG" id="ams:AMIS_70090"/>
<dbReference type="STRING" id="512565.AMIS_70090"/>
<feature type="region of interest" description="Disordered" evidence="1">
    <location>
        <begin position="1"/>
        <end position="133"/>
    </location>
</feature>
<name>I0HGU2_ACTM4</name>
<proteinExistence type="predicted"/>
<gene>
    <name evidence="3" type="ordered locus">AMIS_70090</name>
</gene>
<dbReference type="EMBL" id="AP012319">
    <property type="protein sequence ID" value="BAL92229.1"/>
    <property type="molecule type" value="Genomic_DNA"/>
</dbReference>
<evidence type="ECO:0000313" key="3">
    <source>
        <dbReference type="EMBL" id="BAL92229.1"/>
    </source>
</evidence>
<organism evidence="3 4">
    <name type="scientific">Actinoplanes missouriensis (strain ATCC 14538 / DSM 43046 / CBS 188.64 / JCM 3121 / NBRC 102363 / NCIMB 12654 / NRRL B-3342 / UNCC 431)</name>
    <dbReference type="NCBI Taxonomy" id="512565"/>
    <lineage>
        <taxon>Bacteria</taxon>
        <taxon>Bacillati</taxon>
        <taxon>Actinomycetota</taxon>
        <taxon>Actinomycetes</taxon>
        <taxon>Micromonosporales</taxon>
        <taxon>Micromonosporaceae</taxon>
        <taxon>Actinoplanes</taxon>
    </lineage>
</organism>
<feature type="transmembrane region" description="Helical" evidence="2">
    <location>
        <begin position="156"/>
        <end position="174"/>
    </location>
</feature>
<reference evidence="3 4" key="1">
    <citation type="submission" date="2012-02" db="EMBL/GenBank/DDBJ databases">
        <title>Complete genome sequence of Actinoplanes missouriensis 431 (= NBRC 102363).</title>
        <authorList>
            <person name="Ohnishi Y."/>
            <person name="Ishikawa J."/>
            <person name="Sekine M."/>
            <person name="Hosoyama A."/>
            <person name="Harada T."/>
            <person name="Narita H."/>
            <person name="Hata T."/>
            <person name="Konno Y."/>
            <person name="Tutikane K."/>
            <person name="Fujita N."/>
            <person name="Horinouchi S."/>
            <person name="Hayakawa M."/>
        </authorList>
    </citation>
    <scope>NUCLEOTIDE SEQUENCE [LARGE SCALE GENOMIC DNA]</scope>
    <source>
        <strain evidence="4">ATCC 14538 / DSM 43046 / CBS 188.64 / JCM 3121 / NBRC 102363 / NCIMB 12654 / NRRL B-3342 / UNCC 431</strain>
    </source>
</reference>
<keyword evidence="2" id="KW-0472">Membrane</keyword>
<feature type="transmembrane region" description="Helical" evidence="2">
    <location>
        <begin position="186"/>
        <end position="210"/>
    </location>
</feature>
<keyword evidence="2" id="KW-0812">Transmembrane</keyword>
<accession>I0HGU2</accession>
<dbReference type="Proteomes" id="UP000007882">
    <property type="component" value="Chromosome"/>
</dbReference>
<dbReference type="PATRIC" id="fig|512565.3.peg.7014"/>
<dbReference type="HOGENOM" id="CLU_1363792_0_0_11"/>
<evidence type="ECO:0000256" key="2">
    <source>
        <dbReference type="SAM" id="Phobius"/>
    </source>
</evidence>
<keyword evidence="2" id="KW-1133">Transmembrane helix</keyword>
<evidence type="ECO:0000256" key="1">
    <source>
        <dbReference type="SAM" id="MobiDB-lite"/>
    </source>
</evidence>
<evidence type="ECO:0000313" key="4">
    <source>
        <dbReference type="Proteomes" id="UP000007882"/>
    </source>
</evidence>
<feature type="transmembrane region" description="Helical" evidence="2">
    <location>
        <begin position="222"/>
        <end position="239"/>
    </location>
</feature>
<keyword evidence="4" id="KW-1185">Reference proteome</keyword>
<feature type="compositionally biased region" description="Basic and acidic residues" evidence="1">
    <location>
        <begin position="61"/>
        <end position="70"/>
    </location>
</feature>
<dbReference type="AlphaFoldDB" id="I0HGU2"/>
<protein>
    <submittedName>
        <fullName evidence="3">Uncharacterized protein</fullName>
    </submittedName>
</protein>
<feature type="compositionally biased region" description="Pro residues" evidence="1">
    <location>
        <begin position="102"/>
        <end position="114"/>
    </location>
</feature>